<comment type="caution">
    <text evidence="3">The sequence shown here is derived from an EMBL/GenBank/DDBJ whole genome shotgun (WGS) entry which is preliminary data.</text>
</comment>
<dbReference type="Proteomes" id="UP000315783">
    <property type="component" value="Unassembled WGS sequence"/>
</dbReference>
<feature type="compositionally biased region" description="Pro residues" evidence="1">
    <location>
        <begin position="45"/>
        <end position="62"/>
    </location>
</feature>
<keyword evidence="2" id="KW-0812">Transmembrane</keyword>
<evidence type="ECO:0000313" key="4">
    <source>
        <dbReference type="Proteomes" id="UP000315783"/>
    </source>
</evidence>
<feature type="transmembrane region" description="Helical" evidence="2">
    <location>
        <begin position="6"/>
        <end position="29"/>
    </location>
</feature>
<evidence type="ECO:0000313" key="3">
    <source>
        <dbReference type="EMBL" id="TQW01141.1"/>
    </source>
</evidence>
<name>A0A545VHF4_9HYPO</name>
<accession>A0A545VHF4</accession>
<proteinExistence type="predicted"/>
<evidence type="ECO:0000256" key="2">
    <source>
        <dbReference type="SAM" id="Phobius"/>
    </source>
</evidence>
<organism evidence="3 4">
    <name type="scientific">Cordyceps javanica</name>
    <dbReference type="NCBI Taxonomy" id="43265"/>
    <lineage>
        <taxon>Eukaryota</taxon>
        <taxon>Fungi</taxon>
        <taxon>Dikarya</taxon>
        <taxon>Ascomycota</taxon>
        <taxon>Pezizomycotina</taxon>
        <taxon>Sordariomycetes</taxon>
        <taxon>Hypocreomycetidae</taxon>
        <taxon>Hypocreales</taxon>
        <taxon>Cordycipitaceae</taxon>
        <taxon>Cordyceps</taxon>
    </lineage>
</organism>
<evidence type="ECO:0000256" key="1">
    <source>
        <dbReference type="SAM" id="MobiDB-lite"/>
    </source>
</evidence>
<keyword evidence="2" id="KW-0472">Membrane</keyword>
<dbReference type="AlphaFoldDB" id="A0A545VHF4"/>
<feature type="region of interest" description="Disordered" evidence="1">
    <location>
        <begin position="40"/>
        <end position="62"/>
    </location>
</feature>
<keyword evidence="4" id="KW-1185">Reference proteome</keyword>
<protein>
    <submittedName>
        <fullName evidence="3">Uncharacterized protein</fullName>
    </submittedName>
</protein>
<keyword evidence="2" id="KW-1133">Transmembrane helix</keyword>
<gene>
    <name evidence="3" type="ORF">IF1G_01072</name>
</gene>
<sequence length="62" mass="6464">MGLVGGAIKLIIIPIIFVLAVAVLGGIYLKHRRNKAANDVEQAPFHPPPVSAAPPPVYAPSP</sequence>
<dbReference type="EMBL" id="SPUK01000001">
    <property type="protein sequence ID" value="TQW01141.1"/>
    <property type="molecule type" value="Genomic_DNA"/>
</dbReference>
<reference evidence="3 4" key="1">
    <citation type="journal article" date="2019" name="Appl. Microbiol. Biotechnol.">
        <title>Genome sequence of Isaria javanica and comparative genome analysis insights into family S53 peptidase evolution in fungal entomopathogens.</title>
        <authorList>
            <person name="Lin R."/>
            <person name="Zhang X."/>
            <person name="Xin B."/>
            <person name="Zou M."/>
            <person name="Gao Y."/>
            <person name="Qin F."/>
            <person name="Hu Q."/>
            <person name="Xie B."/>
            <person name="Cheng X."/>
        </authorList>
    </citation>
    <scope>NUCLEOTIDE SEQUENCE [LARGE SCALE GENOMIC DNA]</scope>
    <source>
        <strain evidence="3 4">IJ1G</strain>
    </source>
</reference>